<evidence type="ECO:0000256" key="1">
    <source>
        <dbReference type="SAM" id="SignalP"/>
    </source>
</evidence>
<dbReference type="EMBL" id="WTVH01000033">
    <property type="protein sequence ID" value="NMF94638.1"/>
    <property type="molecule type" value="Genomic_DNA"/>
</dbReference>
<dbReference type="RefSeq" id="WP_169199856.1">
    <property type="nucleotide sequence ID" value="NZ_WTVH02000009.1"/>
</dbReference>
<feature type="chain" id="PRO_5047504988" evidence="1">
    <location>
        <begin position="25"/>
        <end position="337"/>
    </location>
</feature>
<dbReference type="Proteomes" id="UP000601990">
    <property type="component" value="Unassembled WGS sequence"/>
</dbReference>
<keyword evidence="1" id="KW-0732">Signal</keyword>
<dbReference type="Gene3D" id="3.40.190.10">
    <property type="entry name" value="Periplasmic binding protein-like II"/>
    <property type="match status" value="2"/>
</dbReference>
<dbReference type="PANTHER" id="PTHR30024">
    <property type="entry name" value="ALIPHATIC SULFONATES-BINDING PROTEIN-RELATED"/>
    <property type="match status" value="1"/>
</dbReference>
<name>A0ABX1N5U1_9RHOO</name>
<protein>
    <submittedName>
        <fullName evidence="2">PhnD/SsuA/transferrin family substrate-binding protein</fullName>
    </submittedName>
</protein>
<dbReference type="PANTHER" id="PTHR30024:SF46">
    <property type="entry name" value="ABC TRANSPORTER, SUBSTRATE-BINDING LIPOPROTEIN"/>
    <property type="match status" value="1"/>
</dbReference>
<accession>A0ABX1N5U1</accession>
<comment type="caution">
    <text evidence="2">The sequence shown here is derived from an EMBL/GenBank/DDBJ whole genome shotgun (WGS) entry which is preliminary data.</text>
</comment>
<reference evidence="2" key="1">
    <citation type="submission" date="2019-12" db="EMBL/GenBank/DDBJ databases">
        <title>Comparative genomics gives insights into the taxonomy of the Azoarcus-Aromatoleum group and reveals separate origins of nif in the plant-associated Azoarcus and non-plant-associated Aromatoleum sub-groups.</title>
        <authorList>
            <person name="Lafos M."/>
            <person name="Maluk M."/>
            <person name="Batista M."/>
            <person name="Junghare M."/>
            <person name="Carmona M."/>
            <person name="Faoro H."/>
            <person name="Cruz L.M."/>
            <person name="Battistoni F."/>
            <person name="De Souza E."/>
            <person name="Pedrosa F."/>
            <person name="Chen W.-M."/>
            <person name="Poole P.S."/>
            <person name="Dixon R.A."/>
            <person name="James E.K."/>
        </authorList>
    </citation>
    <scope>NUCLEOTIDE SEQUENCE</scope>
    <source>
        <strain evidence="2">U120</strain>
    </source>
</reference>
<proteinExistence type="predicted"/>
<dbReference type="SUPFAM" id="SSF53850">
    <property type="entry name" value="Periplasmic binding protein-like II"/>
    <property type="match status" value="1"/>
</dbReference>
<keyword evidence="3" id="KW-1185">Reference proteome</keyword>
<organism evidence="2 3">
    <name type="scientific">Aromatoleum buckelii</name>
    <dbReference type="NCBI Taxonomy" id="200254"/>
    <lineage>
        <taxon>Bacteria</taxon>
        <taxon>Pseudomonadati</taxon>
        <taxon>Pseudomonadota</taxon>
        <taxon>Betaproteobacteria</taxon>
        <taxon>Rhodocyclales</taxon>
        <taxon>Rhodocyclaceae</taxon>
        <taxon>Aromatoleum</taxon>
    </lineage>
</organism>
<gene>
    <name evidence="2" type="ORF">GO608_15020</name>
</gene>
<evidence type="ECO:0000313" key="2">
    <source>
        <dbReference type="EMBL" id="NMF94638.1"/>
    </source>
</evidence>
<dbReference type="InterPro" id="IPR027024">
    <property type="entry name" value="UCP027386_ABC_sbc_TM0202"/>
</dbReference>
<evidence type="ECO:0000313" key="3">
    <source>
        <dbReference type="Proteomes" id="UP000601990"/>
    </source>
</evidence>
<dbReference type="PIRSF" id="PIRSF027386">
    <property type="entry name" value="UCP027386_ABC_sbc_TM0202"/>
    <property type="match status" value="1"/>
</dbReference>
<sequence length="337" mass="36480">MAIRRFVRVLGLLAALLSPLAAHADKLPRLVLGGPGAVVSAPLIHMVETGALADLAESVSFVQWRDPDQLRAMALDGQADVLAMPTNVAANLHNRGAPVTLLNVSTWGALWMVSRSPDRKTLADFRGEEIAMPFRGDMPDIIFQLLAARQGLDVRKDFRIRYVATPVDAMQLLVMRRVDHALLAEPAVSMALRKTKSFPLGLVAPELHRSVDFQQEWGRLYARSTRIPQAGIAAVGAVREQPDILARIEAAYAASLAWCRTHALECGRMVAKHIDILSAEAVSDAIGVSQLDAVPATQARDALAFFFEQLKARNPALIGGKLPGDAFYGGKCADCKP</sequence>
<feature type="signal peptide" evidence="1">
    <location>
        <begin position="1"/>
        <end position="24"/>
    </location>
</feature>